<feature type="transmembrane region" description="Helical" evidence="1">
    <location>
        <begin position="202"/>
        <end position="218"/>
    </location>
</feature>
<dbReference type="PANTHER" id="PTHR23028:SF134">
    <property type="entry name" value="PUTATIVE (AFU_ORTHOLOGUE AFUA_4G08520)-RELATED"/>
    <property type="match status" value="1"/>
</dbReference>
<protein>
    <submittedName>
        <fullName evidence="3">Peptidoglycan/LPS O-acetylase OafA/YrhL</fullName>
    </submittedName>
</protein>
<dbReference type="AlphaFoldDB" id="A0A2T4YU60"/>
<feature type="domain" description="Acyltransferase 3" evidence="2">
    <location>
        <begin position="15"/>
        <end position="326"/>
    </location>
</feature>
<dbReference type="Proteomes" id="UP000240996">
    <property type="component" value="Unassembled WGS sequence"/>
</dbReference>
<accession>A0A2T4YU60</accession>
<keyword evidence="1" id="KW-0812">Transmembrane</keyword>
<keyword evidence="1" id="KW-0472">Membrane</keyword>
<proteinExistence type="predicted"/>
<keyword evidence="1" id="KW-1133">Transmembrane helix</keyword>
<keyword evidence="4" id="KW-1185">Reference proteome</keyword>
<dbReference type="Pfam" id="PF01757">
    <property type="entry name" value="Acyl_transf_3"/>
    <property type="match status" value="1"/>
</dbReference>
<dbReference type="InterPro" id="IPR050879">
    <property type="entry name" value="Acyltransferase_3"/>
</dbReference>
<feature type="transmembrane region" description="Helical" evidence="1">
    <location>
        <begin position="230"/>
        <end position="248"/>
    </location>
</feature>
<name>A0A2T4YU60_9SPHN</name>
<dbReference type="EMBL" id="PZZN01000001">
    <property type="protein sequence ID" value="PTM47352.1"/>
    <property type="molecule type" value="Genomic_DNA"/>
</dbReference>
<feature type="transmembrane region" description="Helical" evidence="1">
    <location>
        <begin position="86"/>
        <end position="107"/>
    </location>
</feature>
<feature type="transmembrane region" description="Helical" evidence="1">
    <location>
        <begin position="165"/>
        <end position="182"/>
    </location>
</feature>
<evidence type="ECO:0000259" key="2">
    <source>
        <dbReference type="Pfam" id="PF01757"/>
    </source>
</evidence>
<dbReference type="InterPro" id="IPR002656">
    <property type="entry name" value="Acyl_transf_3_dom"/>
</dbReference>
<sequence>MQPVRAAEHSKRRFVALDGLRGVAALMVVAYHIGIFLKFPSGMTVHGNIAVDFFLCLSGFVLAFAHERRLRENGGELARFLMSRVVRLWPSVLAGSVAALLVALGMAGGPGASSAYRAFALSLVVLPRLEGQNLVWFNGVYWSLFAEILVNVLWAISVKALGNRGLITIAFVLSVAITWIAIDHNSVHFFYQSVDMIVPTTVRALASFCMGVVAYRIYEARRVKADVAPVILIAALLFPMIVPGVSWFGIPLSLFYILCANPMIVLLGALGQREQSRVLTWLGNISFPLYATHLPVVMLLSRLMAGQPLAERLTAAVGIVGAALIVAEVVRRYVEKPALAYLGARLLVPRRAVSVG</sequence>
<feature type="transmembrane region" description="Helical" evidence="1">
    <location>
        <begin position="20"/>
        <end position="39"/>
    </location>
</feature>
<feature type="transmembrane region" description="Helical" evidence="1">
    <location>
        <begin position="254"/>
        <end position="271"/>
    </location>
</feature>
<dbReference type="PANTHER" id="PTHR23028">
    <property type="entry name" value="ACETYLTRANSFERASE"/>
    <property type="match status" value="1"/>
</dbReference>
<organism evidence="3 4">
    <name type="scientific">Sphingomonas aerolata</name>
    <dbReference type="NCBI Taxonomy" id="185951"/>
    <lineage>
        <taxon>Bacteria</taxon>
        <taxon>Pseudomonadati</taxon>
        <taxon>Pseudomonadota</taxon>
        <taxon>Alphaproteobacteria</taxon>
        <taxon>Sphingomonadales</taxon>
        <taxon>Sphingomonadaceae</taxon>
        <taxon>Sphingomonas</taxon>
    </lineage>
</organism>
<evidence type="ECO:0000313" key="4">
    <source>
        <dbReference type="Proteomes" id="UP000240996"/>
    </source>
</evidence>
<reference evidence="3 4" key="1">
    <citation type="submission" date="2018-04" db="EMBL/GenBank/DDBJ databases">
        <title>Genomic Encyclopedia of Type Strains, Phase III (KMG-III): the genomes of soil and plant-associated and newly described type strains.</title>
        <authorList>
            <person name="Whitman W."/>
        </authorList>
    </citation>
    <scope>NUCLEOTIDE SEQUENCE [LARGE SCALE GENOMIC DNA]</scope>
    <source>
        <strain evidence="3 4">NW12</strain>
    </source>
</reference>
<feature type="transmembrane region" description="Helical" evidence="1">
    <location>
        <begin position="45"/>
        <end position="65"/>
    </location>
</feature>
<gene>
    <name evidence="3" type="ORF">C8J24_0748</name>
</gene>
<feature type="transmembrane region" description="Helical" evidence="1">
    <location>
        <begin position="313"/>
        <end position="330"/>
    </location>
</feature>
<feature type="transmembrane region" description="Helical" evidence="1">
    <location>
        <begin position="139"/>
        <end position="158"/>
    </location>
</feature>
<evidence type="ECO:0000313" key="3">
    <source>
        <dbReference type="EMBL" id="PTM47352.1"/>
    </source>
</evidence>
<dbReference type="GO" id="GO:0016747">
    <property type="term" value="F:acyltransferase activity, transferring groups other than amino-acyl groups"/>
    <property type="evidence" value="ECO:0007669"/>
    <property type="project" value="InterPro"/>
</dbReference>
<feature type="transmembrane region" description="Helical" evidence="1">
    <location>
        <begin position="278"/>
        <end position="301"/>
    </location>
</feature>
<evidence type="ECO:0000256" key="1">
    <source>
        <dbReference type="SAM" id="Phobius"/>
    </source>
</evidence>
<comment type="caution">
    <text evidence="3">The sequence shown here is derived from an EMBL/GenBank/DDBJ whole genome shotgun (WGS) entry which is preliminary data.</text>
</comment>